<protein>
    <recommendedName>
        <fullName evidence="4">Polyamine aminopropyltransferase</fullName>
    </recommendedName>
    <alternativeName>
        <fullName evidence="4">Putrescine aminopropyltransferase</fullName>
        <shortName evidence="4">PAPT</shortName>
    </alternativeName>
    <alternativeName>
        <fullName evidence="4">Spermidine synthase</fullName>
        <shortName evidence="4">SPDS</shortName>
        <shortName evidence="4">SPDSY</shortName>
        <ecNumber evidence="4">2.5.1.16</ecNumber>
    </alternativeName>
</protein>
<dbReference type="RefSeq" id="WP_380585616.1">
    <property type="nucleotide sequence ID" value="NZ_JBHSQJ010000084.1"/>
</dbReference>
<keyword evidence="4" id="KW-1003">Cell membrane</keyword>
<dbReference type="PROSITE" id="PS51006">
    <property type="entry name" value="PABS_2"/>
    <property type="match status" value="1"/>
</dbReference>
<comment type="subunit">
    <text evidence="4">Homodimer or homotetramer.</text>
</comment>
<feature type="transmembrane region" description="Helical" evidence="4">
    <location>
        <begin position="27"/>
        <end position="46"/>
    </location>
</feature>
<name>A0ABW1G5D9_9ACTN</name>
<reference evidence="9" key="1">
    <citation type="journal article" date="2019" name="Int. J. Syst. Evol. Microbiol.">
        <title>The Global Catalogue of Microorganisms (GCM) 10K type strain sequencing project: providing services to taxonomists for standard genome sequencing and annotation.</title>
        <authorList>
            <consortium name="The Broad Institute Genomics Platform"/>
            <consortium name="The Broad Institute Genome Sequencing Center for Infectious Disease"/>
            <person name="Wu L."/>
            <person name="Ma J."/>
        </authorList>
    </citation>
    <scope>NUCLEOTIDE SEQUENCE [LARGE SCALE GENOMIC DNA]</scope>
    <source>
        <strain evidence="9">JCM 4816</strain>
    </source>
</reference>
<dbReference type="PANTHER" id="PTHR43317:SF1">
    <property type="entry name" value="THERMOSPERMINE SYNTHASE ACAULIS5"/>
    <property type="match status" value="1"/>
</dbReference>
<feature type="transmembrane region" description="Helical" evidence="4">
    <location>
        <begin position="95"/>
        <end position="119"/>
    </location>
</feature>
<keyword evidence="4" id="KW-1133">Transmembrane helix</keyword>
<dbReference type="SUPFAM" id="SSF53335">
    <property type="entry name" value="S-adenosyl-L-methionine-dependent methyltransferases"/>
    <property type="match status" value="1"/>
</dbReference>
<dbReference type="InterPro" id="IPR001045">
    <property type="entry name" value="Spermi_synthase"/>
</dbReference>
<proteinExistence type="inferred from homology"/>
<feature type="transmembrane region" description="Helical" evidence="4">
    <location>
        <begin position="221"/>
        <end position="240"/>
    </location>
</feature>
<dbReference type="PANTHER" id="PTHR43317">
    <property type="entry name" value="THERMOSPERMINE SYNTHASE ACAULIS5"/>
    <property type="match status" value="1"/>
</dbReference>
<feature type="binding site" evidence="4">
    <location>
        <position position="266"/>
    </location>
    <ligand>
        <name>S-methyl-5'-thioadenosine</name>
        <dbReference type="ChEBI" id="CHEBI:17509"/>
    </ligand>
</feature>
<comment type="caution">
    <text evidence="8">The sequence shown here is derived from an EMBL/GenBank/DDBJ whole genome shotgun (WGS) entry which is preliminary data.</text>
</comment>
<accession>A0ABW1G5D9</accession>
<keyword evidence="2 4" id="KW-0808">Transferase</keyword>
<comment type="catalytic activity">
    <reaction evidence="4">
        <text>S-adenosyl 3-(methylsulfanyl)propylamine + putrescine = S-methyl-5'-thioadenosine + spermidine + H(+)</text>
        <dbReference type="Rhea" id="RHEA:12721"/>
        <dbReference type="ChEBI" id="CHEBI:15378"/>
        <dbReference type="ChEBI" id="CHEBI:17509"/>
        <dbReference type="ChEBI" id="CHEBI:57443"/>
        <dbReference type="ChEBI" id="CHEBI:57834"/>
        <dbReference type="ChEBI" id="CHEBI:326268"/>
        <dbReference type="EC" id="2.5.1.16"/>
    </reaction>
</comment>
<feature type="domain" description="PABS" evidence="7">
    <location>
        <begin position="241"/>
        <end position="490"/>
    </location>
</feature>
<dbReference type="SUPFAM" id="SSF103473">
    <property type="entry name" value="MFS general substrate transporter"/>
    <property type="match status" value="1"/>
</dbReference>
<evidence type="ECO:0000313" key="8">
    <source>
        <dbReference type="EMBL" id="MFC5909643.1"/>
    </source>
</evidence>
<dbReference type="EC" id="2.5.1.16" evidence="4"/>
<evidence type="ECO:0000256" key="4">
    <source>
        <dbReference type="HAMAP-Rule" id="MF_00198"/>
    </source>
</evidence>
<keyword evidence="9" id="KW-1185">Reference proteome</keyword>
<dbReference type="CDD" id="cd02440">
    <property type="entry name" value="AdoMet_MTases"/>
    <property type="match status" value="1"/>
</dbReference>
<evidence type="ECO:0000313" key="9">
    <source>
        <dbReference type="Proteomes" id="UP001596174"/>
    </source>
</evidence>
<keyword evidence="4" id="KW-0472">Membrane</keyword>
<feature type="transmembrane region" description="Helical" evidence="4">
    <location>
        <begin position="66"/>
        <end position="83"/>
    </location>
</feature>
<dbReference type="Pfam" id="PF01564">
    <property type="entry name" value="Spermine_synth"/>
    <property type="match status" value="1"/>
</dbReference>
<dbReference type="EMBL" id="JBHSQJ010000084">
    <property type="protein sequence ID" value="MFC5909643.1"/>
    <property type="molecule type" value="Genomic_DNA"/>
</dbReference>
<comment type="similarity">
    <text evidence="1 4">Belongs to the spermidine/spermine synthase family.</text>
</comment>
<feature type="transmembrane region" description="Helical" evidence="4">
    <location>
        <begin position="160"/>
        <end position="181"/>
    </location>
</feature>
<organism evidence="8 9">
    <name type="scientific">Streptacidiphilus monticola</name>
    <dbReference type="NCBI Taxonomy" id="2161674"/>
    <lineage>
        <taxon>Bacteria</taxon>
        <taxon>Bacillati</taxon>
        <taxon>Actinomycetota</taxon>
        <taxon>Actinomycetes</taxon>
        <taxon>Kitasatosporales</taxon>
        <taxon>Streptomycetaceae</taxon>
        <taxon>Streptacidiphilus</taxon>
    </lineage>
</organism>
<gene>
    <name evidence="4" type="primary">speE</name>
    <name evidence="8" type="ORF">ACFP3V_20810</name>
</gene>
<comment type="caution">
    <text evidence="4">Lacks the conserved Asp active site.</text>
</comment>
<sequence length="520" mass="55064">MIKDDERSAPPRPVRTGLRGRSRGPRAGRWAVLLAAFVCAACGLVYELELVALGSYLLGNSVTQASVVLSVMVCAMGLGSLLAKHFTRRAATAFAVVESALALSGGLSVIALYGCFVWIGHYQAALVVVAALIGLLIGAEIPLLMTLIQRIRRQDASRAVADLFAADYVGALVGGLAFPFLLLPTVGQLDGALLTGTVNACAGTLVALWLFGAEPPARTRLLLCMLSGTVVLALSLAWALSGAFERAARTSLYGSSVLASRQSGYQEIVLSGGDDRAGAADRAGSGRPLRLYLDGQLRLCSADRPRYLDALLGPALSRLTGRRLRVLVLGGGDGTVAASLLADPRTEHVTVVESDPAVLQLARTDRRLTALNRRALDDPRVRTATADPFDWLRTAPRQYRSYDLVVAQLPDPAQDQSRKFYSQEFYGLVSRVLAPGGRLVVDAGDPAAAGYRDADRTLRSLGLHSVAYAVPSGPDRCDGSPEWGLLLAGRERQGTPPLPAGARLRPPGPGAHVTTLLHPR</sequence>
<evidence type="ECO:0000256" key="2">
    <source>
        <dbReference type="ARBA" id="ARBA00022679"/>
    </source>
</evidence>
<dbReference type="InterPro" id="IPR029063">
    <property type="entry name" value="SAM-dependent_MTases_sf"/>
</dbReference>
<keyword evidence="4" id="KW-0745">Spermidine biosynthesis</keyword>
<evidence type="ECO:0000256" key="6">
    <source>
        <dbReference type="SAM" id="MobiDB-lite"/>
    </source>
</evidence>
<dbReference type="GO" id="GO:0004766">
    <property type="term" value="F:spermidine synthase activity"/>
    <property type="evidence" value="ECO:0007669"/>
    <property type="project" value="UniProtKB-EC"/>
</dbReference>
<evidence type="ECO:0000259" key="7">
    <source>
        <dbReference type="PROSITE" id="PS51006"/>
    </source>
</evidence>
<feature type="binding site" evidence="4">
    <location>
        <position position="333"/>
    </location>
    <ligand>
        <name>spermidine</name>
        <dbReference type="ChEBI" id="CHEBI:57834"/>
    </ligand>
</feature>
<feature type="region of interest" description="Disordered" evidence="6">
    <location>
        <begin position="1"/>
        <end position="24"/>
    </location>
</feature>
<comment type="subcellular location">
    <subcellularLocation>
        <location evidence="4">Cell membrane</location>
        <topology evidence="4">Multi-pass membrane protein</topology>
    </subcellularLocation>
</comment>
<dbReference type="InterPro" id="IPR036259">
    <property type="entry name" value="MFS_trans_sf"/>
</dbReference>
<feature type="transmembrane region" description="Helical" evidence="4">
    <location>
        <begin position="193"/>
        <end position="212"/>
    </location>
</feature>
<evidence type="ECO:0000256" key="3">
    <source>
        <dbReference type="ARBA" id="ARBA00023115"/>
    </source>
</evidence>
<dbReference type="Proteomes" id="UP001596174">
    <property type="component" value="Unassembled WGS sequence"/>
</dbReference>
<evidence type="ECO:0000256" key="5">
    <source>
        <dbReference type="PROSITE-ProRule" id="PRU00354"/>
    </source>
</evidence>
<feature type="transmembrane region" description="Helical" evidence="4">
    <location>
        <begin position="125"/>
        <end position="148"/>
    </location>
</feature>
<comment type="function">
    <text evidence="4">Catalyzes the irreversible transfer of a propylamine group from the amino donor S-adenosylmethioninamine (decarboxy-AdoMet) to putrescine (1,4-diaminobutane) to yield spermidine.</text>
</comment>
<comment type="caution">
    <text evidence="4 5">Lacks conserved residue(s) required for the propagation of feature annotation.</text>
</comment>
<dbReference type="NCBIfam" id="NF002956">
    <property type="entry name" value="PRK03612.1"/>
    <property type="match status" value="1"/>
</dbReference>
<comment type="pathway">
    <text evidence="4">Amine and polyamine biosynthesis; spermidine biosynthesis; spermidine from putrescine: step 1/1.</text>
</comment>
<dbReference type="Gene3D" id="3.40.50.150">
    <property type="entry name" value="Vaccinia Virus protein VP39"/>
    <property type="match status" value="1"/>
</dbReference>
<dbReference type="HAMAP" id="MF_00198">
    <property type="entry name" value="Spermidine_synth"/>
    <property type="match status" value="1"/>
</dbReference>
<keyword evidence="4" id="KW-0812">Transmembrane</keyword>
<dbReference type="InterPro" id="IPR030374">
    <property type="entry name" value="PABS"/>
</dbReference>
<feature type="region of interest" description="Disordered" evidence="6">
    <location>
        <begin position="492"/>
        <end position="520"/>
    </location>
</feature>
<feature type="binding site" evidence="4">
    <location>
        <position position="353"/>
    </location>
    <ligand>
        <name>S-methyl-5'-thioadenosine</name>
        <dbReference type="ChEBI" id="CHEBI:17509"/>
    </ligand>
</feature>
<keyword evidence="3 4" id="KW-0620">Polyamine biosynthesis</keyword>
<evidence type="ECO:0000256" key="1">
    <source>
        <dbReference type="ARBA" id="ARBA00007867"/>
    </source>
</evidence>